<sequence>MNQESLLEFHFEYNQDRRNPSEVFHALGYFIEAYTYCGRILADAIDEELDFDIKLEQISDGSIRAFFKKCFIDLISPDQFLNDLQGEISTKEQIEHIAARETDRLKTKLSQDENNQSKAISPQINSIDVALLLEKLSAATENLQHNEKISIGNGDPNLPPTNVITFDPKFRYKGKTNEMFNKNFIRTHDGEEVIDVLKSYFRGDNMWQFENQNTKFQYNAVIEDKKWLNEFHNGTKLAQPTTSLRVHSCYEVWKINGQHKAKNAKIIKVIDTIEHKEKQHDLI</sequence>
<proteinExistence type="predicted"/>
<evidence type="ECO:0000313" key="1">
    <source>
        <dbReference type="EMBL" id="PLC55982.1"/>
    </source>
</evidence>
<comment type="caution">
    <text evidence="1">The sequence shown here is derived from an EMBL/GenBank/DDBJ whole genome shotgun (WGS) entry which is preliminary data.</text>
</comment>
<keyword evidence="2" id="KW-1185">Reference proteome</keyword>
<name>A0A2N4ULT2_9GAMM</name>
<gene>
    <name evidence="1" type="ORF">CIK00_20855</name>
</gene>
<protein>
    <submittedName>
        <fullName evidence="1">Uncharacterized protein</fullName>
    </submittedName>
</protein>
<dbReference type="RefSeq" id="WP_101770460.1">
    <property type="nucleotide sequence ID" value="NZ_BPPU01000009.1"/>
</dbReference>
<dbReference type="EMBL" id="NPIB01000052">
    <property type="protein sequence ID" value="PLC55982.1"/>
    <property type="molecule type" value="Genomic_DNA"/>
</dbReference>
<reference evidence="1 2" key="1">
    <citation type="journal article" date="2018" name="Syst. Appl. Microbiol.">
        <title>Photobacterium carnosum sp. nov., isolated from spoiled modified atmosphere packaged poultry meat.</title>
        <authorList>
            <person name="Hilgarth M."/>
            <person name="Fuertes S."/>
            <person name="Ehrmann M."/>
            <person name="Vogel R.F."/>
        </authorList>
    </citation>
    <scope>NUCLEOTIDE SEQUENCE [LARGE SCALE GENOMIC DNA]</scope>
    <source>
        <strain evidence="1 2">TMW 2.2021</strain>
    </source>
</reference>
<accession>A0A2N4ULT2</accession>
<dbReference type="Proteomes" id="UP000234420">
    <property type="component" value="Unassembled WGS sequence"/>
</dbReference>
<evidence type="ECO:0000313" key="2">
    <source>
        <dbReference type="Proteomes" id="UP000234420"/>
    </source>
</evidence>
<organism evidence="1 2">
    <name type="scientific">Photobacterium carnosum</name>
    <dbReference type="NCBI Taxonomy" id="2023717"/>
    <lineage>
        <taxon>Bacteria</taxon>
        <taxon>Pseudomonadati</taxon>
        <taxon>Pseudomonadota</taxon>
        <taxon>Gammaproteobacteria</taxon>
        <taxon>Vibrionales</taxon>
        <taxon>Vibrionaceae</taxon>
        <taxon>Photobacterium</taxon>
    </lineage>
</organism>
<dbReference type="AlphaFoldDB" id="A0A2N4ULT2"/>